<dbReference type="InterPro" id="IPR006652">
    <property type="entry name" value="Kelch_1"/>
</dbReference>
<dbReference type="OMA" id="HRDECKG"/>
<evidence type="ECO:0000313" key="2">
    <source>
        <dbReference type="Proteomes" id="UP000026962"/>
    </source>
</evidence>
<dbReference type="GO" id="GO:0080037">
    <property type="term" value="P:negative regulation of cytokinin-activated signaling pathway"/>
    <property type="evidence" value="ECO:0007669"/>
    <property type="project" value="InterPro"/>
</dbReference>
<reference evidence="1" key="1">
    <citation type="submission" date="2015-04" db="UniProtKB">
        <authorList>
            <consortium name="EnsemblPlants"/>
        </authorList>
    </citation>
    <scope>IDENTIFICATION</scope>
</reference>
<dbReference type="eggNOG" id="KOG1072">
    <property type="taxonomic scope" value="Eukaryota"/>
</dbReference>
<dbReference type="Proteomes" id="UP000026962">
    <property type="component" value="Chromosome 3"/>
</dbReference>
<dbReference type="SMART" id="SM00612">
    <property type="entry name" value="Kelch"/>
    <property type="match status" value="1"/>
</dbReference>
<dbReference type="PANTHER" id="PTHR46407">
    <property type="entry name" value="OS02G0208700 PROTEIN"/>
    <property type="match status" value="1"/>
</dbReference>
<dbReference type="InterPro" id="IPR044595">
    <property type="entry name" value="KMD1-4"/>
</dbReference>
<dbReference type="GO" id="GO:2000762">
    <property type="term" value="P:regulation of phenylpropanoid metabolic process"/>
    <property type="evidence" value="ECO:0007669"/>
    <property type="project" value="InterPro"/>
</dbReference>
<proteinExistence type="predicted"/>
<keyword evidence="2" id="KW-1185">Reference proteome</keyword>
<dbReference type="PANTHER" id="PTHR46407:SF3">
    <property type="entry name" value="OS02G0208700 PROTEIN"/>
    <property type="match status" value="1"/>
</dbReference>
<sequence length="147" mass="16179">MPGPRRSFFACAAVGRWVFVAGGHDEEKNALRSAVAYDADADAWVALPDMATERDEARDVCVGGRFVVVGGYPTEAQGRFVGFAEAFDSTTWAWGPVQEHYLIIPLILLLSSLSGFCGRHQGRRRCGSSLEKRLVFPRLSFSSFSLF</sequence>
<dbReference type="AlphaFoldDB" id="A0A0E0KIR4"/>
<name>A0A0E0KIR4_ORYPU</name>
<dbReference type="Gene3D" id="2.120.10.80">
    <property type="entry name" value="Kelch-type beta propeller"/>
    <property type="match status" value="1"/>
</dbReference>
<evidence type="ECO:0000313" key="1">
    <source>
        <dbReference type="EnsemblPlants" id="OPUNC03G30550.1"/>
    </source>
</evidence>
<accession>A0A0E0KIR4</accession>
<dbReference type="InterPro" id="IPR015915">
    <property type="entry name" value="Kelch-typ_b-propeller"/>
</dbReference>
<dbReference type="Gramene" id="OPUNC03G30550.1">
    <property type="protein sequence ID" value="OPUNC03G30550.1"/>
    <property type="gene ID" value="OPUNC03G30550"/>
</dbReference>
<dbReference type="SUPFAM" id="SSF117281">
    <property type="entry name" value="Kelch motif"/>
    <property type="match status" value="1"/>
</dbReference>
<dbReference type="STRING" id="4537.A0A0E0KIR4"/>
<protein>
    <submittedName>
        <fullName evidence="1">Uncharacterized protein</fullName>
    </submittedName>
</protein>
<dbReference type="HOGENOM" id="CLU_1771080_0_0_1"/>
<dbReference type="EnsemblPlants" id="OPUNC03G30550.1">
    <property type="protein sequence ID" value="OPUNC03G30550.1"/>
    <property type="gene ID" value="OPUNC03G30550"/>
</dbReference>
<organism evidence="1">
    <name type="scientific">Oryza punctata</name>
    <name type="common">Red rice</name>
    <dbReference type="NCBI Taxonomy" id="4537"/>
    <lineage>
        <taxon>Eukaryota</taxon>
        <taxon>Viridiplantae</taxon>
        <taxon>Streptophyta</taxon>
        <taxon>Embryophyta</taxon>
        <taxon>Tracheophyta</taxon>
        <taxon>Spermatophyta</taxon>
        <taxon>Magnoliopsida</taxon>
        <taxon>Liliopsida</taxon>
        <taxon>Poales</taxon>
        <taxon>Poaceae</taxon>
        <taxon>BOP clade</taxon>
        <taxon>Oryzoideae</taxon>
        <taxon>Oryzeae</taxon>
        <taxon>Oryzinae</taxon>
        <taxon>Oryza</taxon>
    </lineage>
</organism>
<dbReference type="Pfam" id="PF01344">
    <property type="entry name" value="Kelch_1"/>
    <property type="match status" value="1"/>
</dbReference>
<reference evidence="1" key="2">
    <citation type="submission" date="2018-05" db="EMBL/GenBank/DDBJ databases">
        <title>OpunRS2 (Oryza punctata Reference Sequence Version 2).</title>
        <authorList>
            <person name="Zhang J."/>
            <person name="Kudrna D."/>
            <person name="Lee S."/>
            <person name="Talag J."/>
            <person name="Welchert J."/>
            <person name="Wing R.A."/>
        </authorList>
    </citation>
    <scope>NUCLEOTIDE SEQUENCE [LARGE SCALE GENOMIC DNA]</scope>
</reference>